<dbReference type="InterPro" id="IPR029058">
    <property type="entry name" value="AB_hydrolase_fold"/>
</dbReference>
<evidence type="ECO:0000259" key="2">
    <source>
        <dbReference type="Pfam" id="PF00561"/>
    </source>
</evidence>
<keyword evidence="1 3" id="KW-0378">Hydrolase</keyword>
<dbReference type="PANTHER" id="PTHR43329">
    <property type="entry name" value="EPOXIDE HYDROLASE"/>
    <property type="match status" value="1"/>
</dbReference>
<dbReference type="SUPFAM" id="SSF53474">
    <property type="entry name" value="alpha/beta-Hydrolases"/>
    <property type="match status" value="1"/>
</dbReference>
<sequence length="278" mass="29819">MTGDGALGGGMDTFRHQGLTFDVRDGGPAEGEVVLLLHGFPQDATSWRHVEPLLHAAGLRTLAPDQRGYSPGAAPRATAAYRLPALVGDAVALADAAGARRVHVVGHDWGGAVAWALATAHPERVASLTVLSTPHPAALARALRGPDQLRRSWYIAAFQAPALPERILARRLGSLLQRGQVPGAEHYARRFSTPQSLRGPVNWYRANPDLVTTTRSAPVTVPTTYVWGTRDAALGPRAAELTAGQVAGEYRFVKLDADHWLPEREADAVARAILDRVR</sequence>
<evidence type="ECO:0000313" key="3">
    <source>
        <dbReference type="EMBL" id="PKZ81485.1"/>
    </source>
</evidence>
<dbReference type="AlphaFoldDB" id="A0AAX0VJJ7"/>
<dbReference type="Gene3D" id="3.40.50.1820">
    <property type="entry name" value="alpha/beta hydrolase"/>
    <property type="match status" value="1"/>
</dbReference>
<evidence type="ECO:0000313" key="4">
    <source>
        <dbReference type="Proteomes" id="UP000234847"/>
    </source>
</evidence>
<dbReference type="Proteomes" id="UP000234847">
    <property type="component" value="Unassembled WGS sequence"/>
</dbReference>
<name>A0AAX0VJJ7_MICLU</name>
<accession>A0AAX0VJJ7</accession>
<feature type="domain" description="AB hydrolase-1" evidence="2">
    <location>
        <begin position="33"/>
        <end position="262"/>
    </location>
</feature>
<organism evidence="3 4">
    <name type="scientific">Micrococcus luteus</name>
    <name type="common">Micrococcus lysodeikticus</name>
    <dbReference type="NCBI Taxonomy" id="1270"/>
    <lineage>
        <taxon>Bacteria</taxon>
        <taxon>Bacillati</taxon>
        <taxon>Actinomycetota</taxon>
        <taxon>Actinomycetes</taxon>
        <taxon>Micrococcales</taxon>
        <taxon>Micrococcaceae</taxon>
        <taxon>Micrococcus</taxon>
    </lineage>
</organism>
<dbReference type="InterPro" id="IPR000639">
    <property type="entry name" value="Epox_hydrolase-like"/>
</dbReference>
<dbReference type="Pfam" id="PF00561">
    <property type="entry name" value="Abhydrolase_1"/>
    <property type="match status" value="1"/>
</dbReference>
<comment type="caution">
    <text evidence="3">The sequence shown here is derived from an EMBL/GenBank/DDBJ whole genome shotgun (WGS) entry which is preliminary data.</text>
</comment>
<proteinExistence type="predicted"/>
<dbReference type="InterPro" id="IPR000073">
    <property type="entry name" value="AB_hydrolase_1"/>
</dbReference>
<protein>
    <submittedName>
        <fullName evidence="3">Alpha/beta hydrolase</fullName>
    </submittedName>
</protein>
<dbReference type="GO" id="GO:0016787">
    <property type="term" value="F:hydrolase activity"/>
    <property type="evidence" value="ECO:0007669"/>
    <property type="project" value="UniProtKB-KW"/>
</dbReference>
<dbReference type="EMBL" id="PKJT01000007">
    <property type="protein sequence ID" value="PKZ81485.1"/>
    <property type="molecule type" value="Genomic_DNA"/>
</dbReference>
<gene>
    <name evidence="3" type="ORF">CYJ95_07905</name>
</gene>
<dbReference type="PRINTS" id="PR00111">
    <property type="entry name" value="ABHYDROLASE"/>
</dbReference>
<reference evidence="3 4" key="1">
    <citation type="submission" date="2017-12" db="EMBL/GenBank/DDBJ databases">
        <title>Phylogenetic diversity of female urinary microbiome.</title>
        <authorList>
            <person name="Thomas-White K."/>
            <person name="Wolfe A.J."/>
        </authorList>
    </citation>
    <scope>NUCLEOTIDE SEQUENCE [LARGE SCALE GENOMIC DNA]</scope>
    <source>
        <strain evidence="3 4">UMB0038</strain>
    </source>
</reference>
<evidence type="ECO:0000256" key="1">
    <source>
        <dbReference type="ARBA" id="ARBA00022801"/>
    </source>
</evidence>
<dbReference type="PRINTS" id="PR00412">
    <property type="entry name" value="EPOXHYDRLASE"/>
</dbReference>